<dbReference type="AlphaFoldDB" id="A0A4T0J210"/>
<protein>
    <submittedName>
        <fullName evidence="1">Uncharacterized protein</fullName>
    </submittedName>
</protein>
<accession>A0A4T0J210</accession>
<comment type="caution">
    <text evidence="1">The sequence shown here is derived from an EMBL/GenBank/DDBJ whole genome shotgun (WGS) entry which is preliminary data.</text>
</comment>
<dbReference type="EMBL" id="SPOI01000177">
    <property type="protein sequence ID" value="TIB33821.1"/>
    <property type="molecule type" value="Genomic_DNA"/>
</dbReference>
<dbReference type="Proteomes" id="UP000310689">
    <property type="component" value="Unassembled WGS sequence"/>
</dbReference>
<proteinExistence type="predicted"/>
<reference evidence="1 2" key="1">
    <citation type="submission" date="2019-03" db="EMBL/GenBank/DDBJ databases">
        <title>Sequencing 23 genomes of Wallemia ichthyophaga.</title>
        <authorList>
            <person name="Gostincar C."/>
        </authorList>
    </citation>
    <scope>NUCLEOTIDE SEQUENCE [LARGE SCALE GENOMIC DNA]</scope>
    <source>
        <strain evidence="1 2">EXF-6200</strain>
    </source>
</reference>
<evidence type="ECO:0000313" key="2">
    <source>
        <dbReference type="Proteomes" id="UP000310689"/>
    </source>
</evidence>
<gene>
    <name evidence="1" type="ORF">E3P86_02928</name>
</gene>
<name>A0A4T0J210_WALIC</name>
<sequence>MLEAEADTDIDHTYLAEDLQKMDSCRRNFITYWETLYESNETWESLFDNIALDRSSISKLFQVVAKFLVSRVLLNVGKQGHIHHENNRIIYGTLIKWTAVSLLWVKQEVSKRRLDGFIILDGFNKDEKDGLKFRLAEYCKARGNLRTNMEGNI</sequence>
<evidence type="ECO:0000313" key="1">
    <source>
        <dbReference type="EMBL" id="TIB33821.1"/>
    </source>
</evidence>
<organism evidence="1 2">
    <name type="scientific">Wallemia ichthyophaga</name>
    <dbReference type="NCBI Taxonomy" id="245174"/>
    <lineage>
        <taxon>Eukaryota</taxon>
        <taxon>Fungi</taxon>
        <taxon>Dikarya</taxon>
        <taxon>Basidiomycota</taxon>
        <taxon>Wallemiomycotina</taxon>
        <taxon>Wallemiomycetes</taxon>
        <taxon>Wallemiales</taxon>
        <taxon>Wallemiaceae</taxon>
        <taxon>Wallemia</taxon>
    </lineage>
</organism>